<proteinExistence type="predicted"/>
<protein>
    <submittedName>
        <fullName evidence="1">Uncharacterized protein</fullName>
    </submittedName>
</protein>
<accession>G5B8U4</accession>
<dbReference type="EMBL" id="JH169011">
    <property type="protein sequence ID" value="EHB05703.1"/>
    <property type="molecule type" value="Genomic_DNA"/>
</dbReference>
<dbReference type="Proteomes" id="UP000006813">
    <property type="component" value="Unassembled WGS sequence"/>
</dbReference>
<dbReference type="InterPro" id="IPR029266">
    <property type="entry name" value="FAM217"/>
</dbReference>
<name>G5B8U4_HETGA</name>
<organism evidence="1 2">
    <name type="scientific">Heterocephalus glaber</name>
    <name type="common">Naked mole rat</name>
    <dbReference type="NCBI Taxonomy" id="10181"/>
    <lineage>
        <taxon>Eukaryota</taxon>
        <taxon>Metazoa</taxon>
        <taxon>Chordata</taxon>
        <taxon>Craniata</taxon>
        <taxon>Vertebrata</taxon>
        <taxon>Euteleostomi</taxon>
        <taxon>Mammalia</taxon>
        <taxon>Eutheria</taxon>
        <taxon>Euarchontoglires</taxon>
        <taxon>Glires</taxon>
        <taxon>Rodentia</taxon>
        <taxon>Hystricomorpha</taxon>
        <taxon>Bathyergidae</taxon>
        <taxon>Heterocephalus</taxon>
    </lineage>
</organism>
<evidence type="ECO:0000313" key="1">
    <source>
        <dbReference type="EMBL" id="EHB05703.1"/>
    </source>
</evidence>
<dbReference type="PANTHER" id="PTHR22145">
    <property type="entry name" value="SI:CH211-266K22.6"/>
    <property type="match status" value="1"/>
</dbReference>
<evidence type="ECO:0000313" key="2">
    <source>
        <dbReference type="Proteomes" id="UP000006813"/>
    </source>
</evidence>
<sequence length="84" mass="9515">MPGLCWPYADGDIFKGRNEIQLDSCSPTENNNKETLPAPLCNLRYGNSSMEENLTDESDLPENEKANDNLLSYFKKIDMNIKAK</sequence>
<gene>
    <name evidence="1" type="ORF">GW7_19054</name>
</gene>
<reference evidence="1 2" key="1">
    <citation type="journal article" date="2011" name="Nature">
        <title>Genome sequencing reveals insights into physiology and longevity of the naked mole rat.</title>
        <authorList>
            <person name="Kim E.B."/>
            <person name="Fang X."/>
            <person name="Fushan A.A."/>
            <person name="Huang Z."/>
            <person name="Lobanov A.V."/>
            <person name="Han L."/>
            <person name="Marino S.M."/>
            <person name="Sun X."/>
            <person name="Turanov A.A."/>
            <person name="Yang P."/>
            <person name="Yim S.H."/>
            <person name="Zhao X."/>
            <person name="Kasaikina M.V."/>
            <person name="Stoletzki N."/>
            <person name="Peng C."/>
            <person name="Polak P."/>
            <person name="Xiong Z."/>
            <person name="Kiezun A."/>
            <person name="Zhu Y."/>
            <person name="Chen Y."/>
            <person name="Kryukov G.V."/>
            <person name="Zhang Q."/>
            <person name="Peshkin L."/>
            <person name="Yang L."/>
            <person name="Bronson R.T."/>
            <person name="Buffenstein R."/>
            <person name="Wang B."/>
            <person name="Han C."/>
            <person name="Li Q."/>
            <person name="Chen L."/>
            <person name="Zhao W."/>
            <person name="Sunyaev S.R."/>
            <person name="Park T.J."/>
            <person name="Zhang G."/>
            <person name="Wang J."/>
            <person name="Gladyshev V.N."/>
        </authorList>
    </citation>
    <scope>NUCLEOTIDE SEQUENCE [LARGE SCALE GENOMIC DNA]</scope>
</reference>
<dbReference type="STRING" id="10181.G5B8U4"/>
<dbReference type="InParanoid" id="G5B8U4"/>
<dbReference type="AlphaFoldDB" id="G5B8U4"/>
<dbReference type="PANTHER" id="PTHR22145:SF4">
    <property type="entry name" value="PROTEIN FAM217A"/>
    <property type="match status" value="1"/>
</dbReference>